<evidence type="ECO:0000313" key="1">
    <source>
        <dbReference type="EMBL" id="BFP52465.1"/>
    </source>
</evidence>
<reference evidence="1" key="1">
    <citation type="submission" date="2024-07" db="EMBL/GenBank/DDBJ databases">
        <title>Complete genome sequences of cellulolytic bacteria, Kitasatospora sp. CMC57 and Streptomyces sp. CMC78, isolated from Japanese agricultural soil.</title>
        <authorList>
            <person name="Hashimoto T."/>
            <person name="Ito M."/>
            <person name="Iwamoto M."/>
            <person name="Fukahori D."/>
            <person name="Shoda T."/>
            <person name="Sakoda M."/>
            <person name="Morohoshi T."/>
            <person name="Mitsuboshi M."/>
            <person name="Nishizawa T."/>
        </authorList>
    </citation>
    <scope>NUCLEOTIDE SEQUENCE</scope>
    <source>
        <strain evidence="1">CMC78</strain>
    </source>
</reference>
<proteinExistence type="predicted"/>
<gene>
    <name evidence="1" type="ORF">SCMC78_22720</name>
</gene>
<accession>A0AB33KLJ6</accession>
<dbReference type="RefSeq" id="WP_408053652.1">
    <property type="nucleotide sequence ID" value="NZ_AP035884.1"/>
</dbReference>
<dbReference type="InterPro" id="IPR037883">
    <property type="entry name" value="Knr4/Smi1-like_sf"/>
</dbReference>
<protein>
    <recommendedName>
        <fullName evidence="2">Knr4/Smi1-like domain-containing protein</fullName>
    </recommendedName>
</protein>
<dbReference type="SUPFAM" id="SSF160631">
    <property type="entry name" value="SMI1/KNR4-like"/>
    <property type="match status" value="1"/>
</dbReference>
<dbReference type="AlphaFoldDB" id="A0AB33KLJ6"/>
<evidence type="ECO:0008006" key="2">
    <source>
        <dbReference type="Google" id="ProtNLM"/>
    </source>
</evidence>
<name>A0AB33KLJ6_9ACTN</name>
<sequence>MDSPVDLGAVQALSPLLVSDFAVGEHVDWPLLSRLWGTGFPSDYVAFMSAYGAGGISDAFEVLRPDESFTGDSDGMAAETANARAMWPSASRPVEGFSAPKSPVIAWGVTAGADVVCWLTGNESPDRWPVVVVSRDGFSRWESYECGMVEFLRRVFSGELEACPFSDATLWGTGEQKFVHWREERRLLESGVDPWTGEPDPLAGIGFD</sequence>
<organism evidence="1">
    <name type="scientific">Streptomyces sp. CMC78</name>
    <dbReference type="NCBI Taxonomy" id="3231512"/>
    <lineage>
        <taxon>Bacteria</taxon>
        <taxon>Bacillati</taxon>
        <taxon>Actinomycetota</taxon>
        <taxon>Actinomycetes</taxon>
        <taxon>Kitasatosporales</taxon>
        <taxon>Streptomycetaceae</taxon>
        <taxon>Streptomyces</taxon>
    </lineage>
</organism>
<dbReference type="KEGG" id="stcm:SCMC78_22720"/>
<dbReference type="EMBL" id="AP035884">
    <property type="protein sequence ID" value="BFP52465.1"/>
    <property type="molecule type" value="Genomic_DNA"/>
</dbReference>